<reference evidence="1 2" key="1">
    <citation type="submission" date="2021-06" db="EMBL/GenBank/DDBJ databases">
        <authorList>
            <person name="Kallberg Y."/>
            <person name="Tangrot J."/>
            <person name="Rosling A."/>
        </authorList>
    </citation>
    <scope>NUCLEOTIDE SEQUENCE [LARGE SCALE GENOMIC DNA]</scope>
    <source>
        <strain evidence="1 2">120-4 pot B 10/14</strain>
    </source>
</reference>
<comment type="caution">
    <text evidence="1">The sequence shown here is derived from an EMBL/GenBank/DDBJ whole genome shotgun (WGS) entry which is preliminary data.</text>
</comment>
<dbReference type="EMBL" id="CAJVQB010035308">
    <property type="protein sequence ID" value="CAG8822372.1"/>
    <property type="molecule type" value="Genomic_DNA"/>
</dbReference>
<proteinExistence type="predicted"/>
<keyword evidence="2" id="KW-1185">Reference proteome</keyword>
<feature type="non-terminal residue" evidence="1">
    <location>
        <position position="69"/>
    </location>
</feature>
<sequence>MSPQNLNANHGGKFVFVGIHYEKGSPSVTSIDFLIQNDSGPRTPDYWKSSNIDLKSGVCGKFDILFGGL</sequence>
<protein>
    <submittedName>
        <fullName evidence="1">38118_t:CDS:1</fullName>
    </submittedName>
</protein>
<evidence type="ECO:0000313" key="2">
    <source>
        <dbReference type="Proteomes" id="UP000789901"/>
    </source>
</evidence>
<accession>A0ABN7W9A6</accession>
<evidence type="ECO:0000313" key="1">
    <source>
        <dbReference type="EMBL" id="CAG8822372.1"/>
    </source>
</evidence>
<dbReference type="Proteomes" id="UP000789901">
    <property type="component" value="Unassembled WGS sequence"/>
</dbReference>
<organism evidence="1 2">
    <name type="scientific">Gigaspora margarita</name>
    <dbReference type="NCBI Taxonomy" id="4874"/>
    <lineage>
        <taxon>Eukaryota</taxon>
        <taxon>Fungi</taxon>
        <taxon>Fungi incertae sedis</taxon>
        <taxon>Mucoromycota</taxon>
        <taxon>Glomeromycotina</taxon>
        <taxon>Glomeromycetes</taxon>
        <taxon>Diversisporales</taxon>
        <taxon>Gigasporaceae</taxon>
        <taxon>Gigaspora</taxon>
    </lineage>
</organism>
<gene>
    <name evidence="1" type="ORF">GMARGA_LOCUS28078</name>
</gene>
<name>A0ABN7W9A6_GIGMA</name>